<dbReference type="eggNOG" id="ENOG502R89G">
    <property type="taxonomic scope" value="Eukaryota"/>
</dbReference>
<evidence type="ECO:0000256" key="5">
    <source>
        <dbReference type="ARBA" id="ARBA00022692"/>
    </source>
</evidence>
<evidence type="ECO:0000313" key="21">
    <source>
        <dbReference type="Proteomes" id="UP000008281"/>
    </source>
</evidence>
<keyword evidence="11" id="KW-0325">Glycoprotein</keyword>
<evidence type="ECO:0000256" key="8">
    <source>
        <dbReference type="ARBA" id="ARBA00023069"/>
    </source>
</evidence>
<protein>
    <recommendedName>
        <fullName evidence="16">Serpentine receptor class r-10</fullName>
    </recommendedName>
    <alternativeName>
        <fullName evidence="17">Odorant response abnormal protein 10</fullName>
    </alternativeName>
    <alternativeName>
        <fullName evidence="18">Olfactory receptor 10</fullName>
    </alternativeName>
</protein>
<dbReference type="PANTHER" id="PTHR22943">
    <property type="entry name" value="7-TRANSMEMBRANE DOMAIN RECEPTOR C.ELEGANS"/>
    <property type="match status" value="1"/>
</dbReference>
<keyword evidence="8" id="KW-0969">Cilium</keyword>
<dbReference type="InterPro" id="IPR019428">
    <property type="entry name" value="7TM_GPCR_serpentine_rcpt_Str"/>
</dbReference>
<keyword evidence="12" id="KW-0966">Cell projection</keyword>
<comment type="subunit">
    <text evidence="15">Interacts with odr-4.</text>
</comment>
<keyword evidence="21" id="KW-1185">Reference proteome</keyword>
<evidence type="ECO:0000256" key="9">
    <source>
        <dbReference type="ARBA" id="ARBA00023136"/>
    </source>
</evidence>
<feature type="transmembrane region" description="Helical" evidence="19">
    <location>
        <begin position="83"/>
        <end position="107"/>
    </location>
</feature>
<evidence type="ECO:0000256" key="4">
    <source>
        <dbReference type="ARBA" id="ARBA00022606"/>
    </source>
</evidence>
<feature type="transmembrane region" description="Helical" evidence="19">
    <location>
        <begin position="232"/>
        <end position="262"/>
    </location>
</feature>
<dbReference type="InParanoid" id="E3M759"/>
<dbReference type="EMBL" id="DS268427">
    <property type="protein sequence ID" value="EFO93827.1"/>
    <property type="molecule type" value="Genomic_DNA"/>
</dbReference>
<feature type="transmembrane region" description="Helical" evidence="19">
    <location>
        <begin position="431"/>
        <end position="456"/>
    </location>
</feature>
<dbReference type="PANTHER" id="PTHR22943:SF23">
    <property type="entry name" value="SEVEN TM RECEPTOR"/>
    <property type="match status" value="1"/>
</dbReference>
<evidence type="ECO:0000256" key="11">
    <source>
        <dbReference type="ARBA" id="ARBA00023180"/>
    </source>
</evidence>
<keyword evidence="7 19" id="KW-1133">Transmembrane helix</keyword>
<dbReference type="AlphaFoldDB" id="E3M759"/>
<dbReference type="STRING" id="31234.E3M759"/>
<keyword evidence="3" id="KW-0145">Chemotaxis</keyword>
<evidence type="ECO:0000256" key="7">
    <source>
        <dbReference type="ARBA" id="ARBA00022989"/>
    </source>
</evidence>
<feature type="transmembrane region" description="Helical" evidence="19">
    <location>
        <begin position="163"/>
        <end position="181"/>
    </location>
</feature>
<evidence type="ECO:0000256" key="10">
    <source>
        <dbReference type="ARBA" id="ARBA00023170"/>
    </source>
</evidence>
<evidence type="ECO:0000256" key="2">
    <source>
        <dbReference type="ARBA" id="ARBA00022475"/>
    </source>
</evidence>
<keyword evidence="6" id="KW-0552">Olfaction</keyword>
<dbReference type="GO" id="GO:0006935">
    <property type="term" value="P:chemotaxis"/>
    <property type="evidence" value="ECO:0007669"/>
    <property type="project" value="UniProtKB-KW"/>
</dbReference>
<proteinExistence type="inferred from homology"/>
<evidence type="ECO:0000256" key="14">
    <source>
        <dbReference type="ARBA" id="ARBA00061678"/>
    </source>
</evidence>
<sequence length="524" mass="59495">MHFGLNSDEFIYLGAYIYERNSVTDKISIHYKPLVGLVLFDVFVASSLIAVVYLGCKCYFCLKKQVEYPRTFSSPSYSKLQCQLFIALIIQTIIPVFLVHLPAAISLTGILFEWELSNFNGIIVISIAFFPILDPLPTLFIIKSYREALFDRFDLTVLIIQRICTSLAFLIHFPLTLLILYNSPTSLGAYKYLLIYISIFELVYAVLDVLVSPELYTYKSSFMLVLDSNKTFLPFWMLYPINLLFCGMLGCSMAIFTINIIYRYLVMKGGKSSKIQIRPGILSELIKSFESEKLFCWIAAPIVYSAIWMIITGLTLQGNPQTDKILEEQFLRKQNVSLSEIVYTGPNYYPQKGVIGGIPIFGMTILTLMIAEDGSVRWHNLNFLLAGVAILGLQYLIIIYCGVRMHTILQKELSQQSVVNRKLQKQFFRALVVQTVVPTFLFVLPIAPFLIGPLVVPFIGIQMNFPTGWMYVILCLYPPIDTVAFMLIVSEYKKVTLEMFKPVLPKRIKVISEVSTSTAAAITK</sequence>
<gene>
    <name evidence="20" type="ORF">CRE_12486</name>
</gene>
<comment type="subcellular location">
    <subcellularLocation>
        <location evidence="1">Cell projection</location>
        <location evidence="1">Cilium membrane</location>
        <topology evidence="1">Multi-pass membrane protein</topology>
    </subcellularLocation>
</comment>
<evidence type="ECO:0000256" key="12">
    <source>
        <dbReference type="ARBA" id="ARBA00023273"/>
    </source>
</evidence>
<keyword evidence="5 19" id="KW-0812">Transmembrane</keyword>
<dbReference type="GO" id="GO:0060170">
    <property type="term" value="C:ciliary membrane"/>
    <property type="evidence" value="ECO:0007669"/>
    <property type="project" value="UniProtKB-SubCell"/>
</dbReference>
<feature type="transmembrane region" description="Helical" evidence="19">
    <location>
        <begin position="383"/>
        <end position="403"/>
    </location>
</feature>
<comment type="similarity">
    <text evidence="14">Belongs to the nematode receptor-like protein str family.</text>
</comment>
<dbReference type="GO" id="GO:0042048">
    <property type="term" value="P:olfactory behavior"/>
    <property type="evidence" value="ECO:0007669"/>
    <property type="project" value="TreeGrafter"/>
</dbReference>
<evidence type="ECO:0000256" key="13">
    <source>
        <dbReference type="ARBA" id="ARBA00054965"/>
    </source>
</evidence>
<keyword evidence="10" id="KW-0675">Receptor</keyword>
<keyword evidence="9 19" id="KW-0472">Membrane</keyword>
<keyword evidence="4" id="KW-0716">Sensory transduction</keyword>
<dbReference type="HOGENOM" id="CLU_036335_4_2_1"/>
<dbReference type="FunCoup" id="E3M759">
    <property type="interactions" value="16"/>
</dbReference>
<evidence type="ECO:0000256" key="17">
    <source>
        <dbReference type="ARBA" id="ARBA00078653"/>
    </source>
</evidence>
<evidence type="ECO:0000256" key="15">
    <source>
        <dbReference type="ARBA" id="ARBA00064300"/>
    </source>
</evidence>
<keyword evidence="2" id="KW-1003">Cell membrane</keyword>
<evidence type="ECO:0000256" key="3">
    <source>
        <dbReference type="ARBA" id="ARBA00022500"/>
    </source>
</evidence>
<dbReference type="FunFam" id="1.20.1070.10:FF:000128">
    <property type="entry name" value="Seven TM Receptor"/>
    <property type="match status" value="1"/>
</dbReference>
<feature type="transmembrane region" description="Helical" evidence="19">
    <location>
        <begin position="119"/>
        <end position="142"/>
    </location>
</feature>
<feature type="transmembrane region" description="Helical" evidence="19">
    <location>
        <begin position="34"/>
        <end position="62"/>
    </location>
</feature>
<evidence type="ECO:0000256" key="6">
    <source>
        <dbReference type="ARBA" id="ARBA00022725"/>
    </source>
</evidence>
<feature type="transmembrane region" description="Helical" evidence="19">
    <location>
        <begin position="193"/>
        <end position="211"/>
    </location>
</feature>
<feature type="transmembrane region" description="Helical" evidence="19">
    <location>
        <begin position="353"/>
        <end position="371"/>
    </location>
</feature>
<feature type="transmembrane region" description="Helical" evidence="19">
    <location>
        <begin position="468"/>
        <end position="489"/>
    </location>
</feature>
<dbReference type="GO" id="GO:0038022">
    <property type="term" value="F:G protein-coupled olfactory receptor activity"/>
    <property type="evidence" value="ECO:0007669"/>
    <property type="project" value="TreeGrafter"/>
</dbReference>
<feature type="transmembrane region" description="Helical" evidence="19">
    <location>
        <begin position="294"/>
        <end position="316"/>
    </location>
</feature>
<accession>E3M759</accession>
<organism evidence="21">
    <name type="scientific">Caenorhabditis remanei</name>
    <name type="common">Caenorhabditis vulgaris</name>
    <dbReference type="NCBI Taxonomy" id="31234"/>
    <lineage>
        <taxon>Eukaryota</taxon>
        <taxon>Metazoa</taxon>
        <taxon>Ecdysozoa</taxon>
        <taxon>Nematoda</taxon>
        <taxon>Chromadorea</taxon>
        <taxon>Rhabditida</taxon>
        <taxon>Rhabditina</taxon>
        <taxon>Rhabditomorpha</taxon>
        <taxon>Rhabditoidea</taxon>
        <taxon>Rhabditidae</taxon>
        <taxon>Peloderinae</taxon>
        <taxon>Caenorhabditis</taxon>
    </lineage>
</organism>
<name>E3M759_CAERE</name>
<dbReference type="Pfam" id="PF10326">
    <property type="entry name" value="7TM_GPCR_Str"/>
    <property type="match status" value="2"/>
</dbReference>
<comment type="function">
    <text evidence="13">An odorant receptor which affects chemotaxis to the volatile odorant diacetyl. Specifies AWA neuronal cell fate via the odr-7 pathway.</text>
</comment>
<evidence type="ECO:0000256" key="1">
    <source>
        <dbReference type="ARBA" id="ARBA00004272"/>
    </source>
</evidence>
<evidence type="ECO:0000256" key="16">
    <source>
        <dbReference type="ARBA" id="ARBA00067967"/>
    </source>
</evidence>
<dbReference type="Proteomes" id="UP000008281">
    <property type="component" value="Unassembled WGS sequence"/>
</dbReference>
<evidence type="ECO:0000256" key="18">
    <source>
        <dbReference type="ARBA" id="ARBA00082489"/>
    </source>
</evidence>
<evidence type="ECO:0000313" key="20">
    <source>
        <dbReference type="EMBL" id="EFO93827.1"/>
    </source>
</evidence>
<evidence type="ECO:0000256" key="19">
    <source>
        <dbReference type="SAM" id="Phobius"/>
    </source>
</evidence>
<reference evidence="20" key="1">
    <citation type="submission" date="2007-07" db="EMBL/GenBank/DDBJ databases">
        <title>PCAP assembly of the Caenorhabditis remanei genome.</title>
        <authorList>
            <consortium name="The Caenorhabditis remanei Sequencing Consortium"/>
            <person name="Wilson R.K."/>
        </authorList>
    </citation>
    <scope>NUCLEOTIDE SEQUENCE [LARGE SCALE GENOMIC DNA]</scope>
    <source>
        <strain evidence="20">PB4641</strain>
    </source>
</reference>